<evidence type="ECO:0000256" key="3">
    <source>
        <dbReference type="PIRNR" id="PIRNR027081"/>
    </source>
</evidence>
<evidence type="ECO:0000256" key="2">
    <source>
        <dbReference type="ARBA" id="ARBA00006181"/>
    </source>
</evidence>
<gene>
    <name evidence="5" type="ORF">PACTADRAFT_1136</name>
</gene>
<dbReference type="STRING" id="669874.A0A1E4TY01"/>
<dbReference type="GO" id="GO:0000172">
    <property type="term" value="C:ribonuclease MRP complex"/>
    <property type="evidence" value="ECO:0007669"/>
    <property type="project" value="InterPro"/>
</dbReference>
<proteinExistence type="inferred from homology"/>
<dbReference type="EMBL" id="KV454012">
    <property type="protein sequence ID" value="ODV96548.1"/>
    <property type="molecule type" value="Genomic_DNA"/>
</dbReference>
<dbReference type="AlphaFoldDB" id="A0A1E4TY01"/>
<dbReference type="InterPro" id="IPR002730">
    <property type="entry name" value="Rpp29/RNP1"/>
</dbReference>
<dbReference type="InterPro" id="IPR016848">
    <property type="entry name" value="RNase_P/MRP_Rpp29-subunit"/>
</dbReference>
<keyword evidence="6" id="KW-1185">Reference proteome</keyword>
<dbReference type="Pfam" id="PF01868">
    <property type="entry name" value="RNase_P-MRP_p29"/>
    <property type="match status" value="1"/>
</dbReference>
<dbReference type="GO" id="GO:0001682">
    <property type="term" value="P:tRNA 5'-leader removal"/>
    <property type="evidence" value="ECO:0007669"/>
    <property type="project" value="InterPro"/>
</dbReference>
<protein>
    <recommendedName>
        <fullName evidence="3">Ribonuclease P protein subunit</fullName>
    </recommendedName>
</protein>
<evidence type="ECO:0000256" key="1">
    <source>
        <dbReference type="ARBA" id="ARBA00004123"/>
    </source>
</evidence>
<sequence>MNNSKDSIEYKLLSRCSNFNNEKKIVDALDSRYSLTGSQKNYLILKPTEGDNNTSKNKKRKKKSLSILRQITSNTGNNNNNNNNKFNGLRTRNEFKTFIKNNLKLQKNLNKKLSCTTNSVESFQEFNEILKFEDFIKINELWNSYLKNLLSVSNNKLPNVQAALSKLSSADLIGSFITVIKSSTYNNVGIAGIVIWESQYNFIIVTPRNNNWKDDINIPIPTLSVNYTSKEKIGGIRIISKRNTIFGFYLPINDQELIEFSVIGNRFLIKSYDRANKKFKNHNVNDLI</sequence>
<dbReference type="Proteomes" id="UP000094236">
    <property type="component" value="Unassembled WGS sequence"/>
</dbReference>
<dbReference type="InterPro" id="IPR023534">
    <property type="entry name" value="Rof/RNase_P-like"/>
</dbReference>
<reference evidence="6" key="1">
    <citation type="submission" date="2016-05" db="EMBL/GenBank/DDBJ databases">
        <title>Comparative genomics of biotechnologically important yeasts.</title>
        <authorList>
            <consortium name="DOE Joint Genome Institute"/>
            <person name="Riley R."/>
            <person name="Haridas S."/>
            <person name="Wolfe K.H."/>
            <person name="Lopes M.R."/>
            <person name="Hittinger C.T."/>
            <person name="Goker M."/>
            <person name="Salamov A."/>
            <person name="Wisecaver J."/>
            <person name="Long T.M."/>
            <person name="Aerts A.L."/>
            <person name="Barry K."/>
            <person name="Choi C."/>
            <person name="Clum A."/>
            <person name="Coughlan A.Y."/>
            <person name="Deshpande S."/>
            <person name="Douglass A.P."/>
            <person name="Hanson S.J."/>
            <person name="Klenk H.-P."/>
            <person name="Labutti K."/>
            <person name="Lapidus A."/>
            <person name="Lindquist E."/>
            <person name="Lipzen A."/>
            <person name="Meier-Kolthoff J.P."/>
            <person name="Ohm R.A."/>
            <person name="Otillar R.P."/>
            <person name="Pangilinan J."/>
            <person name="Peng Y."/>
            <person name="Rokas A."/>
            <person name="Rosa C.A."/>
            <person name="Scheuner C."/>
            <person name="Sibirny A.A."/>
            <person name="Slot J.C."/>
            <person name="Stielow J.B."/>
            <person name="Sun H."/>
            <person name="Kurtzman C.P."/>
            <person name="Blackwell M."/>
            <person name="Grigoriev I.V."/>
            <person name="Jeffries T.W."/>
        </authorList>
    </citation>
    <scope>NUCLEOTIDE SEQUENCE [LARGE SCALE GENOMIC DNA]</scope>
    <source>
        <strain evidence="6">NRRL Y-2460</strain>
    </source>
</reference>
<organism evidence="5 6">
    <name type="scientific">Pachysolen tannophilus NRRL Y-2460</name>
    <dbReference type="NCBI Taxonomy" id="669874"/>
    <lineage>
        <taxon>Eukaryota</taxon>
        <taxon>Fungi</taxon>
        <taxon>Dikarya</taxon>
        <taxon>Ascomycota</taxon>
        <taxon>Saccharomycotina</taxon>
        <taxon>Pichiomycetes</taxon>
        <taxon>Pachysolenaceae</taxon>
        <taxon>Pachysolen</taxon>
    </lineage>
</organism>
<dbReference type="GO" id="GO:0006364">
    <property type="term" value="P:rRNA processing"/>
    <property type="evidence" value="ECO:0007669"/>
    <property type="project" value="TreeGrafter"/>
</dbReference>
<name>A0A1E4TY01_PACTA</name>
<evidence type="ECO:0000256" key="4">
    <source>
        <dbReference type="SAM" id="MobiDB-lite"/>
    </source>
</evidence>
<dbReference type="SUPFAM" id="SSF101744">
    <property type="entry name" value="Rof/RNase P subunit-like"/>
    <property type="match status" value="1"/>
</dbReference>
<evidence type="ECO:0000313" key="5">
    <source>
        <dbReference type="EMBL" id="ODV96548.1"/>
    </source>
</evidence>
<comment type="subcellular location">
    <subcellularLocation>
        <location evidence="1">Nucleus</location>
    </subcellularLocation>
</comment>
<keyword evidence="3" id="KW-0539">Nucleus</keyword>
<dbReference type="GO" id="GO:0005634">
    <property type="term" value="C:nucleus"/>
    <property type="evidence" value="ECO:0007669"/>
    <property type="project" value="UniProtKB-SubCell"/>
</dbReference>
<comment type="similarity">
    <text evidence="2">Belongs to the eukaryotic/archaeal RNase P protein component 1 family.</text>
</comment>
<feature type="region of interest" description="Disordered" evidence="4">
    <location>
        <begin position="45"/>
        <end position="65"/>
    </location>
</feature>
<dbReference type="PANTHER" id="PTHR13348">
    <property type="entry name" value="RIBONUCLEASE P SUBUNIT P29"/>
    <property type="match status" value="1"/>
</dbReference>
<evidence type="ECO:0000313" key="6">
    <source>
        <dbReference type="Proteomes" id="UP000094236"/>
    </source>
</evidence>
<accession>A0A1E4TY01</accession>
<dbReference type="SMART" id="SM00538">
    <property type="entry name" value="POP4"/>
    <property type="match status" value="1"/>
</dbReference>
<dbReference type="OrthoDB" id="124041at2759"/>
<dbReference type="GO" id="GO:0033204">
    <property type="term" value="F:ribonuclease P RNA binding"/>
    <property type="evidence" value="ECO:0007669"/>
    <property type="project" value="InterPro"/>
</dbReference>
<dbReference type="GO" id="GO:0030677">
    <property type="term" value="C:ribonuclease P complex"/>
    <property type="evidence" value="ECO:0007669"/>
    <property type="project" value="InterPro"/>
</dbReference>
<dbReference type="InterPro" id="IPR036980">
    <property type="entry name" value="RNase_P/MRP_Rpp29_sf"/>
</dbReference>
<dbReference type="Gene3D" id="2.30.30.210">
    <property type="entry name" value="Ribonuclease P/MRP, subunit p29"/>
    <property type="match status" value="1"/>
</dbReference>
<dbReference type="PANTHER" id="PTHR13348:SF0">
    <property type="entry name" value="RIBONUCLEASE P PROTEIN SUBUNIT P29"/>
    <property type="match status" value="1"/>
</dbReference>
<dbReference type="PIRSF" id="PIRSF027081">
    <property type="entry name" value="RNase_P/MRP_p29_subunit"/>
    <property type="match status" value="1"/>
</dbReference>
<keyword evidence="3" id="KW-0819">tRNA processing</keyword>